<dbReference type="EMBL" id="JXZB01000002">
    <property type="protein sequence ID" value="KIQ65946.1"/>
    <property type="molecule type" value="Genomic_DNA"/>
</dbReference>
<dbReference type="GO" id="GO:0016787">
    <property type="term" value="F:hydrolase activity"/>
    <property type="evidence" value="ECO:0007669"/>
    <property type="project" value="UniProtKB-KW"/>
</dbReference>
<dbReference type="Gene3D" id="3.40.50.1820">
    <property type="entry name" value="alpha/beta hydrolase"/>
    <property type="match status" value="1"/>
</dbReference>
<accession>A0A0D0P2S5</accession>
<dbReference type="InterPro" id="IPR000073">
    <property type="entry name" value="AB_hydrolase_1"/>
</dbReference>
<feature type="domain" description="AB hydrolase-1" evidence="1">
    <location>
        <begin position="8"/>
        <end position="222"/>
    </location>
</feature>
<sequence>MSATRPTVVLVHDGCSDATTWAGVVAELHRRGLNVLAAANPLRGLAHDAAYLAALLAGLDGPVVLVGHAYGGAVITEAGGAPNVVALVYVAAYLPDVGESYDDLVAGLAPGQGRARLLRTGAGDELTVPRERFPELVAADLDPELAQVLAALQRPVAERVFTETPTAAAWRDKPSWALVTGADQALPPEVQRFTAERAGAPVTELREASHAVIVSRPTAVAELIHEVATGR</sequence>
<dbReference type="RefSeq" id="WP_043912482.1">
    <property type="nucleotide sequence ID" value="NZ_JXZB01000002.1"/>
</dbReference>
<dbReference type="Proteomes" id="UP000032066">
    <property type="component" value="Unassembled WGS sequence"/>
</dbReference>
<dbReference type="PANTHER" id="PTHR37017">
    <property type="entry name" value="AB HYDROLASE-1 DOMAIN-CONTAINING PROTEIN-RELATED"/>
    <property type="match status" value="1"/>
</dbReference>
<dbReference type="InterPro" id="IPR052897">
    <property type="entry name" value="Sec-Metab_Biosynth_Hydrolase"/>
</dbReference>
<dbReference type="PANTHER" id="PTHR37017:SF11">
    <property type="entry name" value="ESTERASE_LIPASE_THIOESTERASE DOMAIN-CONTAINING PROTEIN"/>
    <property type="match status" value="1"/>
</dbReference>
<dbReference type="OrthoDB" id="9814966at2"/>
<dbReference type="STRING" id="2064.TR51_11710"/>
<evidence type="ECO:0000313" key="3">
    <source>
        <dbReference type="Proteomes" id="UP000032066"/>
    </source>
</evidence>
<dbReference type="AlphaFoldDB" id="A0A0D0P2S5"/>
<reference evidence="2 3" key="1">
    <citation type="submission" date="2015-02" db="EMBL/GenBank/DDBJ databases">
        <title>Draft genome sequence of Kitasatospora griseola MF730-N6, a bafilomycin, terpentecin and satosporin producer.</title>
        <authorList>
            <person name="Arens J.C."/>
            <person name="Haltli B."/>
            <person name="Kerr R.G."/>
        </authorList>
    </citation>
    <scope>NUCLEOTIDE SEQUENCE [LARGE SCALE GENOMIC DNA]</scope>
    <source>
        <strain evidence="2 3">MF730-N6</strain>
    </source>
</reference>
<gene>
    <name evidence="2" type="ORF">TR51_11710</name>
</gene>
<dbReference type="InterPro" id="IPR029058">
    <property type="entry name" value="AB_hydrolase_fold"/>
</dbReference>
<evidence type="ECO:0000313" key="2">
    <source>
        <dbReference type="EMBL" id="KIQ65946.1"/>
    </source>
</evidence>
<keyword evidence="3" id="KW-1185">Reference proteome</keyword>
<dbReference type="PATRIC" id="fig|2064.6.peg.2517"/>
<protein>
    <submittedName>
        <fullName evidence="2">Alpha/beta hydrolase</fullName>
    </submittedName>
</protein>
<proteinExistence type="predicted"/>
<evidence type="ECO:0000259" key="1">
    <source>
        <dbReference type="Pfam" id="PF12697"/>
    </source>
</evidence>
<organism evidence="2 3">
    <name type="scientific">Kitasatospora griseola</name>
    <name type="common">Streptomyces griseolosporeus</name>
    <dbReference type="NCBI Taxonomy" id="2064"/>
    <lineage>
        <taxon>Bacteria</taxon>
        <taxon>Bacillati</taxon>
        <taxon>Actinomycetota</taxon>
        <taxon>Actinomycetes</taxon>
        <taxon>Kitasatosporales</taxon>
        <taxon>Streptomycetaceae</taxon>
        <taxon>Kitasatospora</taxon>
    </lineage>
</organism>
<name>A0A0D0P2S5_KITGR</name>
<comment type="caution">
    <text evidence="2">The sequence shown here is derived from an EMBL/GenBank/DDBJ whole genome shotgun (WGS) entry which is preliminary data.</text>
</comment>
<dbReference type="Pfam" id="PF12697">
    <property type="entry name" value="Abhydrolase_6"/>
    <property type="match status" value="1"/>
</dbReference>
<keyword evidence="2" id="KW-0378">Hydrolase</keyword>
<dbReference type="SUPFAM" id="SSF53474">
    <property type="entry name" value="alpha/beta-Hydrolases"/>
    <property type="match status" value="1"/>
</dbReference>